<dbReference type="PANTHER" id="PTHR22835:SF669">
    <property type="entry name" value="ALPHA-L-FUCOSIDASE"/>
    <property type="match status" value="1"/>
</dbReference>
<keyword evidence="3" id="KW-0378">Hydrolase</keyword>
<organism evidence="7 8">
    <name type="scientific">Camellia sinensis var. sinensis</name>
    <name type="common">China tea</name>
    <dbReference type="NCBI Taxonomy" id="542762"/>
    <lineage>
        <taxon>Eukaryota</taxon>
        <taxon>Viridiplantae</taxon>
        <taxon>Streptophyta</taxon>
        <taxon>Embryophyta</taxon>
        <taxon>Tracheophyta</taxon>
        <taxon>Spermatophyta</taxon>
        <taxon>Magnoliopsida</taxon>
        <taxon>eudicotyledons</taxon>
        <taxon>Gunneridae</taxon>
        <taxon>Pentapetalae</taxon>
        <taxon>asterids</taxon>
        <taxon>Ericales</taxon>
        <taxon>Theaceae</taxon>
        <taxon>Camellia</taxon>
    </lineage>
</organism>
<dbReference type="Gene3D" id="3.40.50.1110">
    <property type="entry name" value="SGNH hydrolase"/>
    <property type="match status" value="1"/>
</dbReference>
<dbReference type="InterPro" id="IPR035669">
    <property type="entry name" value="SGNH_plant_lipase-like"/>
</dbReference>
<dbReference type="SUPFAM" id="SSF52266">
    <property type="entry name" value="SGNH hydrolase"/>
    <property type="match status" value="1"/>
</dbReference>
<evidence type="ECO:0000313" key="7">
    <source>
        <dbReference type="EMBL" id="THG10794.1"/>
    </source>
</evidence>
<dbReference type="CDD" id="cd01837">
    <property type="entry name" value="SGNH_plant_lipase_like"/>
    <property type="match status" value="1"/>
</dbReference>
<dbReference type="PANTHER" id="PTHR22835">
    <property type="entry name" value="ZINC FINGER FYVE DOMAIN CONTAINING PROTEIN"/>
    <property type="match status" value="1"/>
</dbReference>
<feature type="chain" id="PRO_5036122208" evidence="5">
    <location>
        <begin position="23"/>
        <end position="381"/>
    </location>
</feature>
<evidence type="ECO:0000256" key="1">
    <source>
        <dbReference type="ARBA" id="ARBA00008668"/>
    </source>
</evidence>
<reference evidence="7 8" key="1">
    <citation type="journal article" date="2018" name="Proc. Natl. Acad. Sci. U.S.A.">
        <title>Draft genome sequence of Camellia sinensis var. sinensis provides insights into the evolution of the tea genome and tea quality.</title>
        <authorList>
            <person name="Wei C."/>
            <person name="Yang H."/>
            <person name="Wang S."/>
            <person name="Zhao J."/>
            <person name="Liu C."/>
            <person name="Gao L."/>
            <person name="Xia E."/>
            <person name="Lu Y."/>
            <person name="Tai Y."/>
            <person name="She G."/>
            <person name="Sun J."/>
            <person name="Cao H."/>
            <person name="Tong W."/>
            <person name="Gao Q."/>
            <person name="Li Y."/>
            <person name="Deng W."/>
            <person name="Jiang X."/>
            <person name="Wang W."/>
            <person name="Chen Q."/>
            <person name="Zhang S."/>
            <person name="Li H."/>
            <person name="Wu J."/>
            <person name="Wang P."/>
            <person name="Li P."/>
            <person name="Shi C."/>
            <person name="Zheng F."/>
            <person name="Jian J."/>
            <person name="Huang B."/>
            <person name="Shan D."/>
            <person name="Shi M."/>
            <person name="Fang C."/>
            <person name="Yue Y."/>
            <person name="Li F."/>
            <person name="Li D."/>
            <person name="Wei S."/>
            <person name="Han B."/>
            <person name="Jiang C."/>
            <person name="Yin Y."/>
            <person name="Xia T."/>
            <person name="Zhang Z."/>
            <person name="Bennetzen J.L."/>
            <person name="Zhao S."/>
            <person name="Wan X."/>
        </authorList>
    </citation>
    <scope>NUCLEOTIDE SEQUENCE [LARGE SCALE GENOMIC DNA]</scope>
    <source>
        <strain evidence="8">cv. Shuchazao</strain>
        <tissue evidence="7">Leaf</tissue>
    </source>
</reference>
<feature type="signal peptide" evidence="5">
    <location>
        <begin position="1"/>
        <end position="22"/>
    </location>
</feature>
<dbReference type="Proteomes" id="UP000306102">
    <property type="component" value="Unassembled WGS sequence"/>
</dbReference>
<protein>
    <submittedName>
        <fullName evidence="7">Uncharacterized protein</fullName>
    </submittedName>
</protein>
<dbReference type="AlphaFoldDB" id="A0A4S4E5H9"/>
<keyword evidence="2 5" id="KW-0732">Signal</keyword>
<dbReference type="Pfam" id="PF00657">
    <property type="entry name" value="Lipase_GDSL"/>
    <property type="match status" value="1"/>
</dbReference>
<evidence type="ECO:0000313" key="6">
    <source>
        <dbReference type="EMBL" id="THG10772.1"/>
    </source>
</evidence>
<keyword evidence="8" id="KW-1185">Reference proteome</keyword>
<dbReference type="EMBL" id="SDRB02007717">
    <property type="protein sequence ID" value="THG10772.1"/>
    <property type="molecule type" value="Genomic_DNA"/>
</dbReference>
<keyword evidence="4" id="KW-0325">Glycoprotein</keyword>
<evidence type="ECO:0000256" key="5">
    <source>
        <dbReference type="SAM" id="SignalP"/>
    </source>
</evidence>
<evidence type="ECO:0000256" key="2">
    <source>
        <dbReference type="ARBA" id="ARBA00022729"/>
    </source>
</evidence>
<evidence type="ECO:0000313" key="8">
    <source>
        <dbReference type="Proteomes" id="UP000306102"/>
    </source>
</evidence>
<name>A0A4S4E5H9_CAMSN</name>
<comment type="similarity">
    <text evidence="1">Belongs to the 'GDSL' lipolytic enzyme family.</text>
</comment>
<accession>A0A4S4E5H9</accession>
<evidence type="ECO:0000256" key="3">
    <source>
        <dbReference type="ARBA" id="ARBA00022801"/>
    </source>
</evidence>
<dbReference type="EMBL" id="SDRB02007717">
    <property type="protein sequence ID" value="THG10794.1"/>
    <property type="molecule type" value="Genomic_DNA"/>
</dbReference>
<evidence type="ECO:0000256" key="4">
    <source>
        <dbReference type="ARBA" id="ARBA00023180"/>
    </source>
</evidence>
<dbReference type="InterPro" id="IPR001087">
    <property type="entry name" value="GDSL"/>
</dbReference>
<dbReference type="GO" id="GO:0016788">
    <property type="term" value="F:hydrolase activity, acting on ester bonds"/>
    <property type="evidence" value="ECO:0007669"/>
    <property type="project" value="InterPro"/>
</dbReference>
<dbReference type="InterPro" id="IPR036514">
    <property type="entry name" value="SGNH_hydro_sf"/>
</dbReference>
<reference evidence="7" key="2">
    <citation type="submission" date="2019-04" db="EMBL/GenBank/DDBJ databases">
        <authorList>
            <person name="Wei C."/>
            <person name="Yang H."/>
            <person name="Wang S."/>
            <person name="Gao L."/>
            <person name="Liu C."/>
            <person name="Zhao J."/>
            <person name="Xia E."/>
            <person name="Wan X."/>
        </authorList>
    </citation>
    <scope>NUCLEOTIDE SEQUENCE</scope>
    <source>
        <tissue evidence="7">Leaf</tissue>
    </source>
</reference>
<sequence>MEILRFVVAWTLLVSSVLRVGSEEPMTLAPGDVPAIYNFGDSNSDTGGIAAAFFPMAAPCGETFFHRPSGRGSDGRLIIDFIAEHLKLPYLSAYLDSVGTNFQHGANFATGGATIRRQNESWFENGASPFPLDIQVEHYVQFKARSTYLYNNANETSLKSRLPKPEDFSKALYTFDIGQNDIATGFRKMTDEQLRAAIPNIVNQFAASLQQLYKEGARVFWIHNTGPIGCLPVTTVSVHNPVPGYLDENGCVRSQNEIAIEFNKQLNNRVVQLRTELPQAALTYVDVYAAKYGLISNAKSQGFEEAHKICCGHHERGVSIWCGNKGIINGTEIYSGSCPDPSTIISWDGVHYTEAANFWVANHILNGSLSDPPISITQQPY</sequence>
<gene>
    <name evidence="6" type="ORF">TEA_010680</name>
    <name evidence="7" type="ORF">TEA_010702</name>
</gene>
<comment type="caution">
    <text evidence="7">The sequence shown here is derived from an EMBL/GenBank/DDBJ whole genome shotgun (WGS) entry which is preliminary data.</text>
</comment>
<proteinExistence type="inferred from homology"/>